<proteinExistence type="predicted"/>
<dbReference type="PROSITE" id="PS51194">
    <property type="entry name" value="HELICASE_CTER"/>
    <property type="match status" value="1"/>
</dbReference>
<keyword evidence="3" id="KW-0479">Metal-binding</keyword>
<dbReference type="InterPro" id="IPR005259">
    <property type="entry name" value="PriA"/>
</dbReference>
<dbReference type="NCBIfam" id="TIGR00595">
    <property type="entry name" value="priA"/>
    <property type="match status" value="1"/>
</dbReference>
<evidence type="ECO:0000256" key="1">
    <source>
        <dbReference type="ARBA" id="ARBA00022515"/>
    </source>
</evidence>
<dbReference type="PROSITE" id="PS51192">
    <property type="entry name" value="HELICASE_ATP_BIND_1"/>
    <property type="match status" value="1"/>
</dbReference>
<evidence type="ECO:0000259" key="9">
    <source>
        <dbReference type="PROSITE" id="PS51192"/>
    </source>
</evidence>
<evidence type="ECO:0000313" key="11">
    <source>
        <dbReference type="EMBL" id="CAA9379609.1"/>
    </source>
</evidence>
<dbReference type="GO" id="GO:0006310">
    <property type="term" value="P:DNA recombination"/>
    <property type="evidence" value="ECO:0007669"/>
    <property type="project" value="InterPro"/>
</dbReference>
<dbReference type="InterPro" id="IPR014001">
    <property type="entry name" value="Helicase_ATP-bd"/>
</dbReference>
<evidence type="ECO:0000256" key="2">
    <source>
        <dbReference type="ARBA" id="ARBA00022705"/>
    </source>
</evidence>
<protein>
    <submittedName>
        <fullName evidence="11">Helicase PriA essential for oriC/DnaA-independent DNA replication</fullName>
    </submittedName>
</protein>
<keyword evidence="2" id="KW-0235">DNA replication</keyword>
<keyword evidence="11" id="KW-0347">Helicase</keyword>
<evidence type="ECO:0000256" key="8">
    <source>
        <dbReference type="SAM" id="MobiDB-lite"/>
    </source>
</evidence>
<evidence type="ECO:0000256" key="6">
    <source>
        <dbReference type="ARBA" id="ARBA00022840"/>
    </source>
</evidence>
<evidence type="ECO:0000256" key="3">
    <source>
        <dbReference type="ARBA" id="ARBA00022723"/>
    </source>
</evidence>
<dbReference type="GO" id="GO:0006302">
    <property type="term" value="P:double-strand break repair"/>
    <property type="evidence" value="ECO:0007669"/>
    <property type="project" value="InterPro"/>
</dbReference>
<dbReference type="SMART" id="SM00490">
    <property type="entry name" value="HELICc"/>
    <property type="match status" value="1"/>
</dbReference>
<name>A0A6J4NAC8_9BACT</name>
<dbReference type="PANTHER" id="PTHR30580">
    <property type="entry name" value="PRIMOSOMAL PROTEIN N"/>
    <property type="match status" value="1"/>
</dbReference>
<dbReference type="Pfam" id="PF00271">
    <property type="entry name" value="Helicase_C"/>
    <property type="match status" value="1"/>
</dbReference>
<dbReference type="GO" id="GO:0043138">
    <property type="term" value="F:3'-5' DNA helicase activity"/>
    <property type="evidence" value="ECO:0007669"/>
    <property type="project" value="TreeGrafter"/>
</dbReference>
<gene>
    <name evidence="11" type="ORF">AVDCRST_MAG64-526</name>
</gene>
<dbReference type="GO" id="GO:0046872">
    <property type="term" value="F:metal ion binding"/>
    <property type="evidence" value="ECO:0007669"/>
    <property type="project" value="UniProtKB-KW"/>
</dbReference>
<dbReference type="GO" id="GO:0003677">
    <property type="term" value="F:DNA binding"/>
    <property type="evidence" value="ECO:0007669"/>
    <property type="project" value="UniProtKB-KW"/>
</dbReference>
<reference evidence="11" key="1">
    <citation type="submission" date="2020-02" db="EMBL/GenBank/DDBJ databases">
        <authorList>
            <person name="Meier V. D."/>
        </authorList>
    </citation>
    <scope>NUCLEOTIDE SEQUENCE</scope>
    <source>
        <strain evidence="11">AVDCRST_MAG64</strain>
    </source>
</reference>
<keyword evidence="1" id="KW-0639">Primosome</keyword>
<evidence type="ECO:0000256" key="5">
    <source>
        <dbReference type="ARBA" id="ARBA00022833"/>
    </source>
</evidence>
<keyword evidence="5" id="KW-0862">Zinc</keyword>
<dbReference type="InterPro" id="IPR041236">
    <property type="entry name" value="PriA_C"/>
</dbReference>
<dbReference type="PANTHER" id="PTHR30580:SF0">
    <property type="entry name" value="PRIMOSOMAL PROTEIN N"/>
    <property type="match status" value="1"/>
</dbReference>
<dbReference type="GO" id="GO:0005524">
    <property type="term" value="F:ATP binding"/>
    <property type="evidence" value="ECO:0007669"/>
    <property type="project" value="UniProtKB-KW"/>
</dbReference>
<dbReference type="GO" id="GO:1990077">
    <property type="term" value="C:primosome complex"/>
    <property type="evidence" value="ECO:0007669"/>
    <property type="project" value="UniProtKB-KW"/>
</dbReference>
<dbReference type="SUPFAM" id="SSF52540">
    <property type="entry name" value="P-loop containing nucleoside triphosphate hydrolases"/>
    <property type="match status" value="2"/>
</dbReference>
<accession>A0A6J4NAC8</accession>
<keyword evidence="4" id="KW-0547">Nucleotide-binding</keyword>
<dbReference type="GO" id="GO:0006269">
    <property type="term" value="P:DNA replication, synthesis of primer"/>
    <property type="evidence" value="ECO:0007669"/>
    <property type="project" value="UniProtKB-KW"/>
</dbReference>
<feature type="domain" description="Helicase ATP-binding" evidence="9">
    <location>
        <begin position="1"/>
        <end position="81"/>
    </location>
</feature>
<dbReference type="EMBL" id="CADCUQ010000145">
    <property type="protein sequence ID" value="CAA9379609.1"/>
    <property type="molecule type" value="Genomic_DNA"/>
</dbReference>
<keyword evidence="11" id="KW-0378">Hydrolase</keyword>
<keyword evidence="7" id="KW-0238">DNA-binding</keyword>
<dbReference type="InterPro" id="IPR001650">
    <property type="entry name" value="Helicase_C-like"/>
</dbReference>
<dbReference type="InterPro" id="IPR027417">
    <property type="entry name" value="P-loop_NTPase"/>
</dbReference>
<dbReference type="AlphaFoldDB" id="A0A6J4NAC8"/>
<dbReference type="GO" id="GO:0006270">
    <property type="term" value="P:DNA replication initiation"/>
    <property type="evidence" value="ECO:0007669"/>
    <property type="project" value="TreeGrafter"/>
</dbReference>
<evidence type="ECO:0000256" key="7">
    <source>
        <dbReference type="ARBA" id="ARBA00023125"/>
    </source>
</evidence>
<feature type="compositionally biased region" description="Low complexity" evidence="8">
    <location>
        <begin position="95"/>
        <end position="106"/>
    </location>
</feature>
<feature type="region of interest" description="Disordered" evidence="8">
    <location>
        <begin position="79"/>
        <end position="113"/>
    </location>
</feature>
<dbReference type="Gene3D" id="3.40.50.300">
    <property type="entry name" value="P-loop containing nucleotide triphosphate hydrolases"/>
    <property type="match status" value="2"/>
</dbReference>
<organism evidence="11">
    <name type="scientific">uncultured Phycisphaerae bacterium</name>
    <dbReference type="NCBI Taxonomy" id="904963"/>
    <lineage>
        <taxon>Bacteria</taxon>
        <taxon>Pseudomonadati</taxon>
        <taxon>Planctomycetota</taxon>
        <taxon>Phycisphaerae</taxon>
        <taxon>environmental samples</taxon>
    </lineage>
</organism>
<dbReference type="Pfam" id="PF18074">
    <property type="entry name" value="PriA_C"/>
    <property type="match status" value="1"/>
</dbReference>
<feature type="domain" description="Helicase C-terminal" evidence="10">
    <location>
        <begin position="251"/>
        <end position="417"/>
    </location>
</feature>
<evidence type="ECO:0000256" key="4">
    <source>
        <dbReference type="ARBA" id="ARBA00022741"/>
    </source>
</evidence>
<evidence type="ECO:0000259" key="10">
    <source>
        <dbReference type="PROSITE" id="PS51194"/>
    </source>
</evidence>
<feature type="non-terminal residue" evidence="11">
    <location>
        <position position="1"/>
    </location>
</feature>
<sequence>ANVVVGARSAVFAPVPDLGIIVVDEEHEASYKQDQAPRYHGRDVAIKRAQVEDVPVLLGSATPSLETYARVQSSEFRVQASENAGGRSSEARVQSSARAGRESASGLQSELRTLNAPPSALNSELRTLNAPSYNLLTLPRRVRGLAMPHIELIDMKVENRFRRGVHLLSQRLEHLLRTTVEAGHQAILLLNRRGYSNFVYCASCNEPIKCRFCDATMTYHRMAGAKAKGGSFDEGLHTGQLHCHYCLAVNPLPDSCPSCKKKLSLFGLGTQRVEEEIAKKFPELRFARVDSDSMHGSRDYEALLGRFAKGELQVMLGTQMIAKGLDYPNVTLVGVISGDTALALPDFRAAERTFQLITQVAGRAGRGDAAGRVVLQTFLPEDPTIQAAIRQDFAGFAKSELAQRKQVGLPPFARMVRIVLRDEDPDKLTRHAELLAADLADAAAAEGDAVRLKGPMPCAINRIAGYHRQQVVMVSATAAPLQRVLATVREKGSLAKNERIAVDVDPVSLL</sequence>
<keyword evidence="6" id="KW-0067">ATP-binding</keyword>